<proteinExistence type="inferred from homology"/>
<name>A0A934QD90_9MICO</name>
<dbReference type="InterPro" id="IPR045229">
    <property type="entry name" value="TPP_enz"/>
</dbReference>
<dbReference type="InterPro" id="IPR012000">
    <property type="entry name" value="Thiamin_PyroP_enz_cen_dom"/>
</dbReference>
<evidence type="ECO:0000259" key="5">
    <source>
        <dbReference type="Pfam" id="PF00205"/>
    </source>
</evidence>
<dbReference type="Pfam" id="PF02775">
    <property type="entry name" value="TPP_enzyme_C"/>
    <property type="match status" value="1"/>
</dbReference>
<protein>
    <submittedName>
        <fullName evidence="8">Thiamine pyrophosphate-binding protein</fullName>
    </submittedName>
</protein>
<evidence type="ECO:0000259" key="7">
    <source>
        <dbReference type="Pfam" id="PF02776"/>
    </source>
</evidence>
<dbReference type="PANTHER" id="PTHR18968:SF13">
    <property type="entry name" value="ACETOLACTATE SYNTHASE CATALYTIC SUBUNIT, MITOCHONDRIAL"/>
    <property type="match status" value="1"/>
</dbReference>
<dbReference type="Pfam" id="PF00205">
    <property type="entry name" value="TPP_enzyme_M"/>
    <property type="match status" value="1"/>
</dbReference>
<dbReference type="GO" id="GO:0030976">
    <property type="term" value="F:thiamine pyrophosphate binding"/>
    <property type="evidence" value="ECO:0007669"/>
    <property type="project" value="InterPro"/>
</dbReference>
<evidence type="ECO:0000256" key="2">
    <source>
        <dbReference type="ARBA" id="ARBA00023052"/>
    </source>
</evidence>
<dbReference type="Proteomes" id="UP000618733">
    <property type="component" value="Unassembled WGS sequence"/>
</dbReference>
<comment type="caution">
    <text evidence="8">The sequence shown here is derived from an EMBL/GenBank/DDBJ whole genome shotgun (WGS) entry which is preliminary data.</text>
</comment>
<dbReference type="InterPro" id="IPR011766">
    <property type="entry name" value="TPP_enzyme_TPP-bd"/>
</dbReference>
<dbReference type="Gene3D" id="3.40.50.1220">
    <property type="entry name" value="TPP-binding domain"/>
    <property type="match status" value="1"/>
</dbReference>
<dbReference type="InterPro" id="IPR012001">
    <property type="entry name" value="Thiamin_PyroP_enz_TPP-bd_dom"/>
</dbReference>
<dbReference type="AlphaFoldDB" id="A0A934QD90"/>
<comment type="similarity">
    <text evidence="1 3">Belongs to the TPP enzyme family.</text>
</comment>
<dbReference type="GO" id="GO:0050660">
    <property type="term" value="F:flavin adenine dinucleotide binding"/>
    <property type="evidence" value="ECO:0007669"/>
    <property type="project" value="TreeGrafter"/>
</dbReference>
<sequence length="626" mass="64827">MSEPRTLTRALAEILAKHADHTFGLMGNGNAHLIESLAKEGLRYTAVRHEAGTVAAADAYTRVSGKLAIATTTYGAGFTNLATALAEATRARTPMLVVVGEAPSTGVRQWDVDQEMLAAALGVRTHILSVANIERTVERAVSYAQRLRCPVVIGIPYDLVKAEAVEPSPKATPAGGIDLNDPAVIAALSASVAETVAPAAPAPAPRRIVAPSAHQLESAAFALLEAERPLILAGRGAHIAGAASELGRIAETLGALTSTTALARNIFPDDRYDLGITGGFGQEAAMAVVHEADTVLVVGASLNQFTMRFGELFGPGTEVIRIDGEQVAAPETVAPISHILLQGDARETLAALSDALEAAGAQSSGWRDRVEGLEPGGALRVRDTGLTVHPQGICADGRLDPRAVAAKIGGLLPEDHHITTDGGHFLGWANMYWPVASPERMIMVGTAYQTIGLGFPTVAGVAAAAPGTTTVLSTGDGGALMALPDLETAIRTSRSGLVVVWNDAAYGAEVHLYGEMGLDETPMLIPEVDFAAIATAMGATGIKVTSLDDLDALAEWRDSGANGTLVLDCRISRSVVAPYQLEIQRANGLHVPGDPEPESVAAAVDAEAEADAAAADRVTEAPEATE</sequence>
<dbReference type="CDD" id="cd00568">
    <property type="entry name" value="TPP_enzymes"/>
    <property type="match status" value="1"/>
</dbReference>
<dbReference type="SUPFAM" id="SSF52518">
    <property type="entry name" value="Thiamin diphosphate-binding fold (THDP-binding)"/>
    <property type="match status" value="2"/>
</dbReference>
<evidence type="ECO:0000313" key="8">
    <source>
        <dbReference type="EMBL" id="MBK0422489.1"/>
    </source>
</evidence>
<feature type="domain" description="Thiamine pyrophosphate enzyme TPP-binding" evidence="6">
    <location>
        <begin position="421"/>
        <end position="553"/>
    </location>
</feature>
<dbReference type="PANTHER" id="PTHR18968">
    <property type="entry name" value="THIAMINE PYROPHOSPHATE ENZYMES"/>
    <property type="match status" value="1"/>
</dbReference>
<dbReference type="Gene3D" id="3.40.50.970">
    <property type="match status" value="2"/>
</dbReference>
<organism evidence="8 9">
    <name type="scientific">Leucobacter edaphi</name>
    <dbReference type="NCBI Taxonomy" id="2796472"/>
    <lineage>
        <taxon>Bacteria</taxon>
        <taxon>Bacillati</taxon>
        <taxon>Actinomycetota</taxon>
        <taxon>Actinomycetes</taxon>
        <taxon>Micrococcales</taxon>
        <taxon>Microbacteriaceae</taxon>
        <taxon>Leucobacter</taxon>
    </lineage>
</organism>
<reference evidence="8" key="1">
    <citation type="submission" date="2020-12" db="EMBL/GenBank/DDBJ databases">
        <title>Leucobacter sp. CAS2, isolated from Chromium sludge.</title>
        <authorList>
            <person name="Xu Z."/>
        </authorList>
    </citation>
    <scope>NUCLEOTIDE SEQUENCE</scope>
    <source>
        <strain evidence="8">CSA2</strain>
    </source>
</reference>
<dbReference type="RefSeq" id="WP_200132694.1">
    <property type="nucleotide sequence ID" value="NZ_JAEHOI010000011.1"/>
</dbReference>
<dbReference type="SUPFAM" id="SSF52467">
    <property type="entry name" value="DHS-like NAD/FAD-binding domain"/>
    <property type="match status" value="1"/>
</dbReference>
<evidence type="ECO:0000256" key="4">
    <source>
        <dbReference type="SAM" id="MobiDB-lite"/>
    </source>
</evidence>
<dbReference type="Pfam" id="PF02776">
    <property type="entry name" value="TPP_enzyme_N"/>
    <property type="match status" value="1"/>
</dbReference>
<dbReference type="GO" id="GO:0003984">
    <property type="term" value="F:acetolactate synthase activity"/>
    <property type="evidence" value="ECO:0007669"/>
    <property type="project" value="TreeGrafter"/>
</dbReference>
<feature type="domain" description="Thiamine pyrophosphate enzyme N-terminal TPP-binding" evidence="7">
    <location>
        <begin position="6"/>
        <end position="116"/>
    </location>
</feature>
<dbReference type="CDD" id="cd07035">
    <property type="entry name" value="TPP_PYR_POX_like"/>
    <property type="match status" value="1"/>
</dbReference>
<feature type="domain" description="Thiamine pyrophosphate enzyme central" evidence="5">
    <location>
        <begin position="217"/>
        <end position="352"/>
    </location>
</feature>
<feature type="region of interest" description="Disordered" evidence="4">
    <location>
        <begin position="605"/>
        <end position="626"/>
    </location>
</feature>
<dbReference type="InterPro" id="IPR029061">
    <property type="entry name" value="THDP-binding"/>
</dbReference>
<dbReference type="GO" id="GO:0009099">
    <property type="term" value="P:L-valine biosynthetic process"/>
    <property type="evidence" value="ECO:0007669"/>
    <property type="project" value="TreeGrafter"/>
</dbReference>
<dbReference type="GO" id="GO:0005948">
    <property type="term" value="C:acetolactate synthase complex"/>
    <property type="evidence" value="ECO:0007669"/>
    <property type="project" value="TreeGrafter"/>
</dbReference>
<keyword evidence="2 3" id="KW-0786">Thiamine pyrophosphate</keyword>
<dbReference type="GO" id="GO:0009097">
    <property type="term" value="P:isoleucine biosynthetic process"/>
    <property type="evidence" value="ECO:0007669"/>
    <property type="project" value="TreeGrafter"/>
</dbReference>
<keyword evidence="9" id="KW-1185">Reference proteome</keyword>
<dbReference type="GO" id="GO:0000287">
    <property type="term" value="F:magnesium ion binding"/>
    <property type="evidence" value="ECO:0007669"/>
    <property type="project" value="InterPro"/>
</dbReference>
<accession>A0A934QD90</accession>
<evidence type="ECO:0000256" key="1">
    <source>
        <dbReference type="ARBA" id="ARBA00007812"/>
    </source>
</evidence>
<gene>
    <name evidence="8" type="ORF">JD292_10440</name>
</gene>
<dbReference type="EMBL" id="JAEHOI010000011">
    <property type="protein sequence ID" value="MBK0422489.1"/>
    <property type="molecule type" value="Genomic_DNA"/>
</dbReference>
<evidence type="ECO:0000256" key="3">
    <source>
        <dbReference type="RuleBase" id="RU362132"/>
    </source>
</evidence>
<dbReference type="InterPro" id="IPR029035">
    <property type="entry name" value="DHS-like_NAD/FAD-binding_dom"/>
</dbReference>
<evidence type="ECO:0000313" key="9">
    <source>
        <dbReference type="Proteomes" id="UP000618733"/>
    </source>
</evidence>
<evidence type="ECO:0000259" key="6">
    <source>
        <dbReference type="Pfam" id="PF02775"/>
    </source>
</evidence>